<dbReference type="Gene3D" id="3.60.10.10">
    <property type="entry name" value="Endonuclease/exonuclease/phosphatase"/>
    <property type="match status" value="1"/>
</dbReference>
<dbReference type="KEGG" id="bvk:117237116"/>
<reference evidence="4" key="1">
    <citation type="submission" date="2025-08" db="UniProtKB">
        <authorList>
            <consortium name="RefSeq"/>
        </authorList>
    </citation>
    <scope>IDENTIFICATION</scope>
    <source>
        <tissue evidence="4">Muscle</tissue>
    </source>
</reference>
<feature type="compositionally biased region" description="Basic residues" evidence="1">
    <location>
        <begin position="187"/>
        <end position="200"/>
    </location>
</feature>
<evidence type="ECO:0000256" key="1">
    <source>
        <dbReference type="SAM" id="MobiDB-lite"/>
    </source>
</evidence>
<dbReference type="PANTHER" id="PTHR33273:SF4">
    <property type="entry name" value="ENDONUCLEASE_EXONUCLEASE_PHOSPHATASE DOMAIN-CONTAINING PROTEIN"/>
    <property type="match status" value="1"/>
</dbReference>
<dbReference type="InterPro" id="IPR036691">
    <property type="entry name" value="Endo/exonu/phosph_ase_sf"/>
</dbReference>
<accession>A0A6J3KUA3</accession>
<dbReference type="SUPFAM" id="SSF56219">
    <property type="entry name" value="DNase I-like"/>
    <property type="match status" value="1"/>
</dbReference>
<name>A0A6J3KUA3_9HYME</name>
<dbReference type="GO" id="GO:0003824">
    <property type="term" value="F:catalytic activity"/>
    <property type="evidence" value="ECO:0007669"/>
    <property type="project" value="InterPro"/>
</dbReference>
<dbReference type="PANTHER" id="PTHR33273">
    <property type="entry name" value="DOMAIN-CONTAINING PROTEIN, PUTATIVE-RELATED"/>
    <property type="match status" value="1"/>
</dbReference>
<organism evidence="3 4">
    <name type="scientific">Bombus vosnesenskii</name>
    <dbReference type="NCBI Taxonomy" id="207650"/>
    <lineage>
        <taxon>Eukaryota</taxon>
        <taxon>Metazoa</taxon>
        <taxon>Ecdysozoa</taxon>
        <taxon>Arthropoda</taxon>
        <taxon>Hexapoda</taxon>
        <taxon>Insecta</taxon>
        <taxon>Pterygota</taxon>
        <taxon>Neoptera</taxon>
        <taxon>Endopterygota</taxon>
        <taxon>Hymenoptera</taxon>
        <taxon>Apocrita</taxon>
        <taxon>Aculeata</taxon>
        <taxon>Apoidea</taxon>
        <taxon>Anthophila</taxon>
        <taxon>Apidae</taxon>
        <taxon>Bombus</taxon>
        <taxon>Pyrobombus</taxon>
    </lineage>
</organism>
<dbReference type="GeneID" id="117237116"/>
<protein>
    <submittedName>
        <fullName evidence="4">Uncharacterized protein LOC117237116</fullName>
    </submittedName>
</protein>
<evidence type="ECO:0000259" key="2">
    <source>
        <dbReference type="Pfam" id="PF14529"/>
    </source>
</evidence>
<dbReference type="AlphaFoldDB" id="A0A6J3KUA3"/>
<dbReference type="InterPro" id="IPR005135">
    <property type="entry name" value="Endo/exonuclease/phosphatase"/>
</dbReference>
<evidence type="ECO:0000313" key="3">
    <source>
        <dbReference type="Proteomes" id="UP000504631"/>
    </source>
</evidence>
<dbReference type="Proteomes" id="UP000504631">
    <property type="component" value="Unplaced"/>
</dbReference>
<dbReference type="RefSeq" id="XP_033356655.1">
    <property type="nucleotide sequence ID" value="XM_033500764.1"/>
</dbReference>
<feature type="region of interest" description="Disordered" evidence="1">
    <location>
        <begin position="176"/>
        <end position="200"/>
    </location>
</feature>
<feature type="domain" description="Endonuclease/exonuclease/phosphatase" evidence="2">
    <location>
        <begin position="79"/>
        <end position="168"/>
    </location>
</feature>
<proteinExistence type="predicted"/>
<keyword evidence="3" id="KW-1185">Reference proteome</keyword>
<evidence type="ECO:0000313" key="4">
    <source>
        <dbReference type="RefSeq" id="XP_033356655.1"/>
    </source>
</evidence>
<sequence length="335" mass="37964">MRILQTNLGRSRPAQDLLYQTIRKSTVAIAVVAEPYRVPDAPEWAGDTDGMVAVTWTLTSGAFAHRTRQRIRRDRMGRDGDVLVLGDFNAHSTEWGNTRTNACGRTLSNWATGLGLLWVNRGSTSTCEAWRGSSIVVITWASPDAFRRTSGWRVAEAVETLSDHLYIFMEADTPGPQTWTTGDGRGPPRKGHARPPPRRKVKEMNGDLLRAAAITTAWSWEAPTTTTETDVEKEAENLRRVMTAICDASMPRATPGTVRSRAVYWWNPDIAELRTRCVRTPRQYLRARRWRRRDEEEVSSRYRAYRVLRCSLQMEIKNAKDRAWSELIGTVDADS</sequence>
<gene>
    <name evidence="4" type="primary">LOC117237116</name>
</gene>
<dbReference type="Pfam" id="PF14529">
    <property type="entry name" value="Exo_endo_phos_2"/>
    <property type="match status" value="1"/>
</dbReference>